<dbReference type="RefSeq" id="WP_042528654.1">
    <property type="nucleotide sequence ID" value="NZ_CAXOIH010000022.1"/>
</dbReference>
<dbReference type="Proteomes" id="UP000040453">
    <property type="component" value="Unassembled WGS sequence"/>
</dbReference>
<dbReference type="PANTHER" id="PTHR33992">
    <property type="entry name" value="RIBONUCLEASE P PROTEIN COMPONENT"/>
    <property type="match status" value="1"/>
</dbReference>
<dbReference type="EMBL" id="CDGG01000001">
    <property type="protein sequence ID" value="CEI80296.1"/>
    <property type="molecule type" value="Genomic_DNA"/>
</dbReference>
<dbReference type="Gene3D" id="3.30.230.10">
    <property type="match status" value="1"/>
</dbReference>
<keyword evidence="10" id="KW-1185">Reference proteome</keyword>
<keyword evidence="5 7" id="KW-0378">Hydrolase</keyword>
<dbReference type="GO" id="GO:0001682">
    <property type="term" value="P:tRNA 5'-leader removal"/>
    <property type="evidence" value="ECO:0007669"/>
    <property type="project" value="UniProtKB-UniRule"/>
</dbReference>
<dbReference type="NCBIfam" id="TIGR00188">
    <property type="entry name" value="rnpA"/>
    <property type="match status" value="1"/>
</dbReference>
<evidence type="ECO:0000313" key="9">
    <source>
        <dbReference type="EMBL" id="CEI80296.1"/>
    </source>
</evidence>
<keyword evidence="4 7" id="KW-0255">Endonuclease</keyword>
<dbReference type="OrthoDB" id="9810867at2"/>
<dbReference type="SUPFAM" id="SSF54211">
    <property type="entry name" value="Ribosomal protein S5 domain 2-like"/>
    <property type="match status" value="1"/>
</dbReference>
<dbReference type="InterPro" id="IPR014721">
    <property type="entry name" value="Ribsml_uS5_D2-typ_fold_subgr"/>
</dbReference>
<evidence type="ECO:0000256" key="4">
    <source>
        <dbReference type="ARBA" id="ARBA00022759"/>
    </source>
</evidence>
<evidence type="ECO:0000313" key="10">
    <source>
        <dbReference type="Proteomes" id="UP000040453"/>
    </source>
</evidence>
<evidence type="ECO:0000256" key="7">
    <source>
        <dbReference type="HAMAP-Rule" id="MF_00227"/>
    </source>
</evidence>
<reference evidence="9 10" key="1">
    <citation type="submission" date="2014-11" db="EMBL/GenBank/DDBJ databases">
        <authorList>
            <person name="Urmite Genomes Urmite Genomes"/>
        </authorList>
    </citation>
    <scope>NUCLEOTIDE SEQUENCE [LARGE SCALE GENOMIC DNA]</scope>
    <source>
        <strain evidence="9 10">Oc5</strain>
    </source>
</reference>
<dbReference type="GO" id="GO:0004526">
    <property type="term" value="F:ribonuclease P activity"/>
    <property type="evidence" value="ECO:0007669"/>
    <property type="project" value="UniProtKB-UniRule"/>
</dbReference>
<dbReference type="GO" id="GO:0042781">
    <property type="term" value="F:3'-tRNA processing endoribonuclease activity"/>
    <property type="evidence" value="ECO:0007669"/>
    <property type="project" value="TreeGrafter"/>
</dbReference>
<dbReference type="STRING" id="545501.BN997_00099"/>
<evidence type="ECO:0000256" key="2">
    <source>
        <dbReference type="ARBA" id="ARBA00022694"/>
    </source>
</evidence>
<keyword evidence="2 7" id="KW-0819">tRNA processing</keyword>
<keyword evidence="3 7" id="KW-0540">Nuclease</keyword>
<organism evidence="9 10">
    <name type="scientific">Oceanobacillus oncorhynchi</name>
    <dbReference type="NCBI Taxonomy" id="545501"/>
    <lineage>
        <taxon>Bacteria</taxon>
        <taxon>Bacillati</taxon>
        <taxon>Bacillota</taxon>
        <taxon>Bacilli</taxon>
        <taxon>Bacillales</taxon>
        <taxon>Bacillaceae</taxon>
        <taxon>Oceanobacillus</taxon>
    </lineage>
</organism>
<dbReference type="AlphaFoldDB" id="A0A0A1MMJ8"/>
<dbReference type="GO" id="GO:0030677">
    <property type="term" value="C:ribonuclease P complex"/>
    <property type="evidence" value="ECO:0007669"/>
    <property type="project" value="TreeGrafter"/>
</dbReference>
<keyword evidence="6 7" id="KW-0694">RNA-binding</keyword>
<evidence type="ECO:0000256" key="5">
    <source>
        <dbReference type="ARBA" id="ARBA00022801"/>
    </source>
</evidence>
<evidence type="ECO:0000256" key="3">
    <source>
        <dbReference type="ARBA" id="ARBA00022722"/>
    </source>
</evidence>
<evidence type="ECO:0000256" key="1">
    <source>
        <dbReference type="ARBA" id="ARBA00002663"/>
    </source>
</evidence>
<comment type="subunit">
    <text evidence="7">Consists of a catalytic RNA component (M1 or rnpB) and a protein subunit.</text>
</comment>
<accession>A0A0A1MMJ8</accession>
<dbReference type="HAMAP" id="MF_00227">
    <property type="entry name" value="RNase_P"/>
    <property type="match status" value="1"/>
</dbReference>
<proteinExistence type="inferred from homology"/>
<dbReference type="InterPro" id="IPR020539">
    <property type="entry name" value="RNase_P_CS"/>
</dbReference>
<dbReference type="InterPro" id="IPR020568">
    <property type="entry name" value="Ribosomal_Su5_D2-typ_SF"/>
</dbReference>
<evidence type="ECO:0000256" key="6">
    <source>
        <dbReference type="ARBA" id="ARBA00022884"/>
    </source>
</evidence>
<dbReference type="InterPro" id="IPR000100">
    <property type="entry name" value="RNase_P"/>
</dbReference>
<comment type="function">
    <text evidence="1 7">RNaseP catalyzes the removal of the 5'-leader sequence from pre-tRNA to produce the mature 5'-terminus. It can also cleave other RNA substrates such as 4.5S RNA. The protein component plays an auxiliary but essential role in vivo by binding to the 5'-leader sequence and broadening the substrate specificity of the ribozyme.</text>
</comment>
<gene>
    <name evidence="7 9" type="primary">rnpA</name>
    <name evidence="9" type="ORF">BN997_00099</name>
</gene>
<comment type="catalytic activity">
    <reaction evidence="7">
        <text>Endonucleolytic cleavage of RNA, removing 5'-extranucleotides from tRNA precursor.</text>
        <dbReference type="EC" id="3.1.26.5"/>
    </reaction>
</comment>
<comment type="similarity">
    <text evidence="7">Belongs to the RnpA family.</text>
</comment>
<dbReference type="Pfam" id="PF00825">
    <property type="entry name" value="Ribonuclease_P"/>
    <property type="match status" value="1"/>
</dbReference>
<dbReference type="GO" id="GO:0000049">
    <property type="term" value="F:tRNA binding"/>
    <property type="evidence" value="ECO:0007669"/>
    <property type="project" value="UniProtKB-UniRule"/>
</dbReference>
<evidence type="ECO:0000256" key="8">
    <source>
        <dbReference type="NCBIfam" id="TIGR00188"/>
    </source>
</evidence>
<dbReference type="FunFam" id="3.30.230.10:FF:000021">
    <property type="entry name" value="Ribonuclease P protein component"/>
    <property type="match status" value="1"/>
</dbReference>
<name>A0A0A1MMJ8_9BACI</name>
<dbReference type="PROSITE" id="PS00648">
    <property type="entry name" value="RIBONUCLEASE_P"/>
    <property type="match status" value="1"/>
</dbReference>
<sequence>MKKQFRIKKNEEFQATFKHGNSFANRQLVIYYKKKDNQDHFRIGLSVGKKIGNAVVRNRIKRLLRASFQELEQDIKPCYDIVIIARNPTKTMSYEMMKKSLSHLLYKEKLFKHSK</sequence>
<dbReference type="PANTHER" id="PTHR33992:SF1">
    <property type="entry name" value="RIBONUCLEASE P PROTEIN COMPONENT"/>
    <property type="match status" value="1"/>
</dbReference>
<protein>
    <recommendedName>
        <fullName evidence="7 8">Ribonuclease P protein component</fullName>
        <shortName evidence="7">RNase P protein</shortName>
        <shortName evidence="7">RNaseP protein</shortName>
        <ecNumber evidence="7 8">3.1.26.5</ecNumber>
    </recommendedName>
    <alternativeName>
        <fullName evidence="7">Protein C5</fullName>
    </alternativeName>
</protein>
<dbReference type="EC" id="3.1.26.5" evidence="7 8"/>